<evidence type="ECO:0000313" key="2">
    <source>
        <dbReference type="Proteomes" id="UP000298327"/>
    </source>
</evidence>
<accession>A0A4Y9Y454</accession>
<dbReference type="EMBL" id="SEOQ01000847">
    <property type="protein sequence ID" value="TFY56211.1"/>
    <property type="molecule type" value="Genomic_DNA"/>
</dbReference>
<proteinExistence type="predicted"/>
<organism evidence="1 2">
    <name type="scientific">Dentipellis fragilis</name>
    <dbReference type="NCBI Taxonomy" id="205917"/>
    <lineage>
        <taxon>Eukaryota</taxon>
        <taxon>Fungi</taxon>
        <taxon>Dikarya</taxon>
        <taxon>Basidiomycota</taxon>
        <taxon>Agaricomycotina</taxon>
        <taxon>Agaricomycetes</taxon>
        <taxon>Russulales</taxon>
        <taxon>Hericiaceae</taxon>
        <taxon>Dentipellis</taxon>
    </lineage>
</organism>
<reference evidence="1 2" key="1">
    <citation type="submission" date="2019-02" db="EMBL/GenBank/DDBJ databases">
        <title>Genome sequencing of the rare red list fungi Dentipellis fragilis.</title>
        <authorList>
            <person name="Buettner E."/>
            <person name="Kellner H."/>
        </authorList>
    </citation>
    <scope>NUCLEOTIDE SEQUENCE [LARGE SCALE GENOMIC DNA]</scope>
    <source>
        <strain evidence="1 2">DSM 105465</strain>
    </source>
</reference>
<keyword evidence="2" id="KW-1185">Reference proteome</keyword>
<dbReference type="Proteomes" id="UP000298327">
    <property type="component" value="Unassembled WGS sequence"/>
</dbReference>
<gene>
    <name evidence="1" type="ORF">EVG20_g9017</name>
</gene>
<name>A0A4Y9Y454_9AGAM</name>
<sequence length="73" mass="8014">MPPPSSLAPNPVLHEALSRDAGYFVYRTTDPSDVFVHIDLHFEAAKVRSDGKLMARFGCVRRVALIGTPNMCA</sequence>
<comment type="caution">
    <text evidence="1">The sequence shown here is derived from an EMBL/GenBank/DDBJ whole genome shotgun (WGS) entry which is preliminary data.</text>
</comment>
<evidence type="ECO:0000313" key="1">
    <source>
        <dbReference type="EMBL" id="TFY56211.1"/>
    </source>
</evidence>
<protein>
    <submittedName>
        <fullName evidence="1">Uncharacterized protein</fullName>
    </submittedName>
</protein>
<dbReference type="AlphaFoldDB" id="A0A4Y9Y454"/>